<dbReference type="KEGG" id="cng:CNAG_04331"/>
<dbReference type="VEuPathDB" id="FungiDB:CNAG_04331"/>
<dbReference type="RefSeq" id="XP_012051496.1">
    <property type="nucleotide sequence ID" value="XM_012196106.1"/>
</dbReference>
<evidence type="ECO:0000313" key="3">
    <source>
        <dbReference type="Proteomes" id="UP000010091"/>
    </source>
</evidence>
<accession>J9VRI1</accession>
<feature type="compositionally biased region" description="Low complexity" evidence="1">
    <location>
        <begin position="283"/>
        <end position="301"/>
    </location>
</feature>
<organism evidence="2 3">
    <name type="scientific">Cryptococcus neoformans (strain H99 / ATCC 208821 / CBS 10515 / FGSC 9487)</name>
    <name type="common">Cryptococcus neoformans var. grubii serotype A</name>
    <dbReference type="NCBI Taxonomy" id="235443"/>
    <lineage>
        <taxon>Eukaryota</taxon>
        <taxon>Fungi</taxon>
        <taxon>Dikarya</taxon>
        <taxon>Basidiomycota</taxon>
        <taxon>Agaricomycotina</taxon>
        <taxon>Tremellomycetes</taxon>
        <taxon>Tremellales</taxon>
        <taxon>Cryptococcaceae</taxon>
        <taxon>Cryptococcus</taxon>
        <taxon>Cryptococcus neoformans species complex</taxon>
    </lineage>
</organism>
<dbReference type="Proteomes" id="UP000010091">
    <property type="component" value="Chromosome 9"/>
</dbReference>
<keyword evidence="3" id="KW-1185">Reference proteome</keyword>
<dbReference type="OrthoDB" id="2563678at2759"/>
<evidence type="ECO:0000313" key="2">
    <source>
        <dbReference type="EMBL" id="AFR97062.2"/>
    </source>
</evidence>
<reference evidence="2 3" key="1">
    <citation type="journal article" date="2014" name="PLoS Genet.">
        <title>Analysis of the genome and transcriptome of Cryptococcus neoformans var. grubii reveals complex RNA expression and microevolution leading to virulence attenuation.</title>
        <authorList>
            <person name="Janbon G."/>
            <person name="Ormerod K.L."/>
            <person name="Paulet D."/>
            <person name="Byrnes E.J.III."/>
            <person name="Yadav V."/>
            <person name="Chatterjee G."/>
            <person name="Mullapudi N."/>
            <person name="Hon C.C."/>
            <person name="Billmyre R.B."/>
            <person name="Brunel F."/>
            <person name="Bahn Y.S."/>
            <person name="Chen W."/>
            <person name="Chen Y."/>
            <person name="Chow E.W."/>
            <person name="Coppee J.Y."/>
            <person name="Floyd-Averette A."/>
            <person name="Gaillardin C."/>
            <person name="Gerik K.J."/>
            <person name="Goldberg J."/>
            <person name="Gonzalez-Hilarion S."/>
            <person name="Gujja S."/>
            <person name="Hamlin J.L."/>
            <person name="Hsueh Y.P."/>
            <person name="Ianiri G."/>
            <person name="Jones S."/>
            <person name="Kodira C.D."/>
            <person name="Kozubowski L."/>
            <person name="Lam W."/>
            <person name="Marra M."/>
            <person name="Mesner L.D."/>
            <person name="Mieczkowski P.A."/>
            <person name="Moyrand F."/>
            <person name="Nielsen K."/>
            <person name="Proux C."/>
            <person name="Rossignol T."/>
            <person name="Schein J.E."/>
            <person name="Sun S."/>
            <person name="Wollschlaeger C."/>
            <person name="Wood I.A."/>
            <person name="Zeng Q."/>
            <person name="Neuveglise C."/>
            <person name="Newlon C.S."/>
            <person name="Perfect J.R."/>
            <person name="Lodge J.K."/>
            <person name="Idnurm A."/>
            <person name="Stajich J.E."/>
            <person name="Kronstad J.W."/>
            <person name="Sanyal K."/>
            <person name="Heitman J."/>
            <person name="Fraser J.A."/>
            <person name="Cuomo C.A."/>
            <person name="Dietrich F.S."/>
        </authorList>
    </citation>
    <scope>NUCLEOTIDE SEQUENCE [LARGE SCALE GENOMIC DNA]</scope>
    <source>
        <strain evidence="3">H99 / ATCC 208821 / CBS 10515 / FGSC 9487</strain>
    </source>
</reference>
<dbReference type="GeneID" id="23887766"/>
<dbReference type="EMBL" id="CP003828">
    <property type="protein sequence ID" value="AFR97062.2"/>
    <property type="molecule type" value="Genomic_DNA"/>
</dbReference>
<name>J9VRI1_CRYN9</name>
<dbReference type="AlphaFoldDB" id="J9VRI1"/>
<sequence length="421" mass="47778">MGTRKGQEEMSWEWHRRLEETDRARNSRALVNWKQKTGWQRDIIDFQAENVPAYPIDIANRWGAQIFALSADGYDTLEFFDPTVHESEDNGLLSWLTGTLLKTAVSTLHMLRYSSQTFTFHLIPSPRPPPLPPIPTSRSKDFLWDGFGSMVLVNKNEDTDRSMSIEIRPPSVLDSSTIKEFAKTRGGEGWWPYDKETWIGDVGQANILQAQVYDSCVQNQVYFFAVTNLRYWVFGQLDANYTSCAVGPLIDRKSREPSLMQCLTAWVIRSVDERPRAHHSQHRPTTPTTPHPSHTPHISQSLRPMDTQAPPYAEGSRRRKKRHQSLPINNIYDDFSPGNPSNYFIGSMQQGMNMMPDYYHLSPGLGHMANTPYPQPSSAPSMTHSTGWGQRPFLPNVGGQIPYNSGLSWYGSGMPSWPGMG</sequence>
<evidence type="ECO:0000256" key="1">
    <source>
        <dbReference type="SAM" id="MobiDB-lite"/>
    </source>
</evidence>
<protein>
    <submittedName>
        <fullName evidence="2">Uncharacterized protein</fullName>
    </submittedName>
</protein>
<feature type="region of interest" description="Disordered" evidence="1">
    <location>
        <begin position="273"/>
        <end position="334"/>
    </location>
</feature>
<gene>
    <name evidence="2" type="ORF">CNAG_04331</name>
</gene>
<proteinExistence type="predicted"/>
<dbReference type="HOGENOM" id="CLU_652147_0_0_1"/>